<evidence type="ECO:0000256" key="8">
    <source>
        <dbReference type="ARBA" id="ARBA00047380"/>
    </source>
</evidence>
<evidence type="ECO:0000313" key="13">
    <source>
        <dbReference type="Proteomes" id="UP000177785"/>
    </source>
</evidence>
<dbReference type="InterPro" id="IPR018027">
    <property type="entry name" value="Asn/Gln_amidotransferase"/>
</dbReference>
<keyword evidence="5 10" id="KW-0067">ATP-binding</keyword>
<dbReference type="AlphaFoldDB" id="A0A1G2G5W7"/>
<dbReference type="InterPro" id="IPR017958">
    <property type="entry name" value="Gln-tRNA_amidoTrfase_suB_CS"/>
</dbReference>
<evidence type="ECO:0000256" key="5">
    <source>
        <dbReference type="ARBA" id="ARBA00022840"/>
    </source>
</evidence>
<dbReference type="InterPro" id="IPR023168">
    <property type="entry name" value="GatB_Yqey_C_2"/>
</dbReference>
<dbReference type="Pfam" id="PF02934">
    <property type="entry name" value="GatB_N"/>
    <property type="match status" value="1"/>
</dbReference>
<keyword evidence="4 10" id="KW-0547">Nucleotide-binding</keyword>
<dbReference type="EC" id="6.3.5.-" evidence="10"/>
<dbReference type="GO" id="GO:0006412">
    <property type="term" value="P:translation"/>
    <property type="evidence" value="ECO:0007669"/>
    <property type="project" value="UniProtKB-UniRule"/>
</dbReference>
<dbReference type="Pfam" id="PF02637">
    <property type="entry name" value="GatB_Yqey"/>
    <property type="match status" value="1"/>
</dbReference>
<gene>
    <name evidence="10" type="primary">gatB</name>
    <name evidence="12" type="ORF">A2756_01930</name>
</gene>
<reference evidence="12 13" key="1">
    <citation type="journal article" date="2016" name="Nat. Commun.">
        <title>Thousands of microbial genomes shed light on interconnected biogeochemical processes in an aquifer system.</title>
        <authorList>
            <person name="Anantharaman K."/>
            <person name="Brown C.T."/>
            <person name="Hug L.A."/>
            <person name="Sharon I."/>
            <person name="Castelle C.J."/>
            <person name="Probst A.J."/>
            <person name="Thomas B.C."/>
            <person name="Singh A."/>
            <person name="Wilkins M.J."/>
            <person name="Karaoz U."/>
            <person name="Brodie E.L."/>
            <person name="Williams K.H."/>
            <person name="Hubbard S.S."/>
            <person name="Banfield J.F."/>
        </authorList>
    </citation>
    <scope>NUCLEOTIDE SEQUENCE [LARGE SCALE GENOMIC DNA]</scope>
</reference>
<dbReference type="HAMAP" id="MF_00121">
    <property type="entry name" value="GatB"/>
    <property type="match status" value="1"/>
</dbReference>
<proteinExistence type="inferred from homology"/>
<dbReference type="PROSITE" id="PS01234">
    <property type="entry name" value="GATB"/>
    <property type="match status" value="1"/>
</dbReference>
<dbReference type="GO" id="GO:0050566">
    <property type="term" value="F:asparaginyl-tRNA synthase (glutamine-hydrolyzing) activity"/>
    <property type="evidence" value="ECO:0007669"/>
    <property type="project" value="RHEA"/>
</dbReference>
<keyword evidence="6 10" id="KW-0648">Protein biosynthesis</keyword>
<sequence>MREQSIAEKYEPVIGLEVHAELNTRTKMFCGCLNDPLEEHPNVNVCPVCMGHPGALPVINRDAVLRVMRVGLALGGEITAKCHFDRKNYFYPDLPKGYQISQYKYPIVSGGMLNGVRITRVHLEEDAGRLLHTEHASGKESATLVDYNRASVPLMELVTEPDVRSSADAKRFAEELQMLLRYVGVSDADMERGQMRIEANISIRPKGTEAFGTKVEVKNINSFRAVEKAIEYEIVRQAEALEAGEKLRQETRGWDDVKNITVSQRSKEEANDYRYFPEPDLPPLELTPEEGFDIERMRVMLPELPWQKRARFGTLYKLPTNQVEFFVANPRFADYYEKAASELREWVDGSADDEARAMNLLANYLTSDFQALLQQKLCPIEETLVTPENFAELIKMIHKNEISSRVAKDVLMVMFADGSDPTDVVRDQGLGQVSDAGALEAIAQKIIEAHSGPAADYKGGKINALQFLVGQVMKETKGTANPEMVRDVLTKILQ</sequence>
<evidence type="ECO:0000313" key="12">
    <source>
        <dbReference type="EMBL" id="OGZ45646.1"/>
    </source>
</evidence>
<dbReference type="SMART" id="SM00845">
    <property type="entry name" value="GatB_Yqey"/>
    <property type="match status" value="1"/>
</dbReference>
<evidence type="ECO:0000256" key="3">
    <source>
        <dbReference type="ARBA" id="ARBA00022598"/>
    </source>
</evidence>
<dbReference type="InterPro" id="IPR017959">
    <property type="entry name" value="Asn/Gln-tRNA_amidoTrfase_suB/E"/>
</dbReference>
<dbReference type="InterPro" id="IPR004413">
    <property type="entry name" value="GatB"/>
</dbReference>
<comment type="similarity">
    <text evidence="1 10">Belongs to the GatB/GatE family. GatB subfamily.</text>
</comment>
<evidence type="ECO:0000256" key="2">
    <source>
        <dbReference type="ARBA" id="ARBA00011123"/>
    </source>
</evidence>
<dbReference type="Proteomes" id="UP000177785">
    <property type="component" value="Unassembled WGS sequence"/>
</dbReference>
<dbReference type="NCBIfam" id="NF004012">
    <property type="entry name" value="PRK05477.1-2"/>
    <property type="match status" value="1"/>
</dbReference>
<evidence type="ECO:0000256" key="1">
    <source>
        <dbReference type="ARBA" id="ARBA00005306"/>
    </source>
</evidence>
<evidence type="ECO:0000259" key="11">
    <source>
        <dbReference type="SMART" id="SM00845"/>
    </source>
</evidence>
<dbReference type="GO" id="GO:0005524">
    <property type="term" value="F:ATP binding"/>
    <property type="evidence" value="ECO:0007669"/>
    <property type="project" value="UniProtKB-KW"/>
</dbReference>
<dbReference type="Gene3D" id="1.10.10.410">
    <property type="match status" value="1"/>
</dbReference>
<dbReference type="NCBIfam" id="TIGR00133">
    <property type="entry name" value="gatB"/>
    <property type="match status" value="1"/>
</dbReference>
<comment type="caution">
    <text evidence="12">The sequence shown here is derived from an EMBL/GenBank/DDBJ whole genome shotgun (WGS) entry which is preliminary data.</text>
</comment>
<dbReference type="EMBL" id="MHNL01000005">
    <property type="protein sequence ID" value="OGZ45646.1"/>
    <property type="molecule type" value="Genomic_DNA"/>
</dbReference>
<organism evidence="12 13">
    <name type="scientific">Candidatus Ryanbacteria bacterium RIFCSPHIGHO2_01_FULL_48_27</name>
    <dbReference type="NCBI Taxonomy" id="1802115"/>
    <lineage>
        <taxon>Bacteria</taxon>
        <taxon>Candidatus Ryaniibacteriota</taxon>
    </lineage>
</organism>
<dbReference type="SUPFAM" id="SSF89095">
    <property type="entry name" value="GatB/YqeY motif"/>
    <property type="match status" value="2"/>
</dbReference>
<evidence type="ECO:0000256" key="4">
    <source>
        <dbReference type="ARBA" id="ARBA00022741"/>
    </source>
</evidence>
<dbReference type="STRING" id="1802115.A2756_01930"/>
<accession>A0A1G2G5W7</accession>
<dbReference type="FunFam" id="1.10.10.410:FF:000001">
    <property type="entry name" value="Aspartyl/glutamyl-tRNA(Asn/Gln) amidotransferase subunit B"/>
    <property type="match status" value="1"/>
</dbReference>
<dbReference type="InterPro" id="IPR003789">
    <property type="entry name" value="Asn/Gln_tRNA_amidoTrase-B-like"/>
</dbReference>
<dbReference type="PANTHER" id="PTHR11659">
    <property type="entry name" value="GLUTAMYL-TRNA GLN AMIDOTRANSFERASE SUBUNIT B MITOCHONDRIAL AND PROKARYOTIC PET112-RELATED"/>
    <property type="match status" value="1"/>
</dbReference>
<keyword evidence="3 10" id="KW-0436">Ligase</keyword>
<dbReference type="NCBIfam" id="NF004014">
    <property type="entry name" value="PRK05477.1-4"/>
    <property type="match status" value="1"/>
</dbReference>
<feature type="domain" description="Asn/Gln amidotransferase" evidence="11">
    <location>
        <begin position="334"/>
        <end position="493"/>
    </location>
</feature>
<name>A0A1G2G5W7_9BACT</name>
<comment type="catalytic activity">
    <reaction evidence="9 10">
        <text>L-glutamyl-tRNA(Gln) + L-glutamine + ATP + H2O = L-glutaminyl-tRNA(Gln) + L-glutamate + ADP + phosphate + H(+)</text>
        <dbReference type="Rhea" id="RHEA:17521"/>
        <dbReference type="Rhea" id="RHEA-COMP:9681"/>
        <dbReference type="Rhea" id="RHEA-COMP:9684"/>
        <dbReference type="ChEBI" id="CHEBI:15377"/>
        <dbReference type="ChEBI" id="CHEBI:15378"/>
        <dbReference type="ChEBI" id="CHEBI:29985"/>
        <dbReference type="ChEBI" id="CHEBI:30616"/>
        <dbReference type="ChEBI" id="CHEBI:43474"/>
        <dbReference type="ChEBI" id="CHEBI:58359"/>
        <dbReference type="ChEBI" id="CHEBI:78520"/>
        <dbReference type="ChEBI" id="CHEBI:78521"/>
        <dbReference type="ChEBI" id="CHEBI:456216"/>
    </reaction>
</comment>
<evidence type="ECO:0000256" key="9">
    <source>
        <dbReference type="ARBA" id="ARBA00047913"/>
    </source>
</evidence>
<comment type="function">
    <text evidence="7 10">Allows the formation of correctly charged Asn-tRNA(Asn) or Gln-tRNA(Gln) through the transamidation of misacylated Asp-tRNA(Asn) or Glu-tRNA(Gln) in organisms which lack either or both of asparaginyl-tRNA or glutaminyl-tRNA synthetases. The reaction takes place in the presence of glutamine and ATP through an activated phospho-Asp-tRNA(Asn) or phospho-Glu-tRNA(Gln).</text>
</comment>
<dbReference type="SUPFAM" id="SSF55931">
    <property type="entry name" value="Glutamine synthetase/guanido kinase"/>
    <property type="match status" value="1"/>
</dbReference>
<dbReference type="GO" id="GO:0050567">
    <property type="term" value="F:glutaminyl-tRNA synthase (glutamine-hydrolyzing) activity"/>
    <property type="evidence" value="ECO:0007669"/>
    <property type="project" value="UniProtKB-UniRule"/>
</dbReference>
<dbReference type="InterPro" id="IPR006075">
    <property type="entry name" value="Asn/Gln-tRNA_Trfase_suB/E_cat"/>
</dbReference>
<comment type="subunit">
    <text evidence="2 10">Heterotrimer of A, B and C subunits.</text>
</comment>
<evidence type="ECO:0000256" key="7">
    <source>
        <dbReference type="ARBA" id="ARBA00024799"/>
    </source>
</evidence>
<evidence type="ECO:0000256" key="6">
    <source>
        <dbReference type="ARBA" id="ARBA00022917"/>
    </source>
</evidence>
<protein>
    <recommendedName>
        <fullName evidence="10">Aspartyl/glutamyl-tRNA(Asn/Gln) amidotransferase subunit B</fullName>
        <shortName evidence="10">Asp/Glu-ADT subunit B</shortName>
        <ecNumber evidence="10">6.3.5.-</ecNumber>
    </recommendedName>
</protein>
<comment type="catalytic activity">
    <reaction evidence="8 10">
        <text>L-aspartyl-tRNA(Asn) + L-glutamine + ATP + H2O = L-asparaginyl-tRNA(Asn) + L-glutamate + ADP + phosphate + 2 H(+)</text>
        <dbReference type="Rhea" id="RHEA:14513"/>
        <dbReference type="Rhea" id="RHEA-COMP:9674"/>
        <dbReference type="Rhea" id="RHEA-COMP:9677"/>
        <dbReference type="ChEBI" id="CHEBI:15377"/>
        <dbReference type="ChEBI" id="CHEBI:15378"/>
        <dbReference type="ChEBI" id="CHEBI:29985"/>
        <dbReference type="ChEBI" id="CHEBI:30616"/>
        <dbReference type="ChEBI" id="CHEBI:43474"/>
        <dbReference type="ChEBI" id="CHEBI:58359"/>
        <dbReference type="ChEBI" id="CHEBI:78515"/>
        <dbReference type="ChEBI" id="CHEBI:78516"/>
        <dbReference type="ChEBI" id="CHEBI:456216"/>
    </reaction>
</comment>
<evidence type="ECO:0000256" key="10">
    <source>
        <dbReference type="HAMAP-Rule" id="MF_00121"/>
    </source>
</evidence>
<dbReference type="InterPro" id="IPR014746">
    <property type="entry name" value="Gln_synth/guanido_kin_cat_dom"/>
</dbReference>